<evidence type="ECO:0000256" key="1">
    <source>
        <dbReference type="SAM" id="MobiDB-lite"/>
    </source>
</evidence>
<accession>A0A0F9GBX6</accession>
<feature type="compositionally biased region" description="Polar residues" evidence="1">
    <location>
        <begin position="11"/>
        <end position="24"/>
    </location>
</feature>
<name>A0A0F9GBX6_9ZZZZ</name>
<protein>
    <submittedName>
        <fullName evidence="2">Uncharacterized protein</fullName>
    </submittedName>
</protein>
<feature type="region of interest" description="Disordered" evidence="1">
    <location>
        <begin position="163"/>
        <end position="188"/>
    </location>
</feature>
<feature type="region of interest" description="Disordered" evidence="1">
    <location>
        <begin position="1"/>
        <end position="28"/>
    </location>
</feature>
<dbReference type="EMBL" id="LAZR01020695">
    <property type="protein sequence ID" value="KKL87971.1"/>
    <property type="molecule type" value="Genomic_DNA"/>
</dbReference>
<sequence length="188" mass="21688">MTEPKPDMFQNAGQNVATRPAQSRSAKKGDEWIDDLVGALTDPIIVYPSGWQDTLPDWIKPQITLERIIMNIRVSKEGGVPVGDTEALAYIYPRTMESPMNEQWVRIYMYVFNQAMKLKKTEVPEDLKSEKLSDYDMEHLNELKGWIYQRRVKHRKEKARAELREGLQAKEGAEAEELETSPAQPSFF</sequence>
<evidence type="ECO:0000313" key="2">
    <source>
        <dbReference type="EMBL" id="KKL87971.1"/>
    </source>
</evidence>
<gene>
    <name evidence="2" type="ORF">LCGC14_1929390</name>
</gene>
<feature type="compositionally biased region" description="Basic and acidic residues" evidence="1">
    <location>
        <begin position="163"/>
        <end position="173"/>
    </location>
</feature>
<proteinExistence type="predicted"/>
<dbReference type="AlphaFoldDB" id="A0A0F9GBX6"/>
<reference evidence="2" key="1">
    <citation type="journal article" date="2015" name="Nature">
        <title>Complex archaea that bridge the gap between prokaryotes and eukaryotes.</title>
        <authorList>
            <person name="Spang A."/>
            <person name="Saw J.H."/>
            <person name="Jorgensen S.L."/>
            <person name="Zaremba-Niedzwiedzka K."/>
            <person name="Martijn J."/>
            <person name="Lind A.E."/>
            <person name="van Eijk R."/>
            <person name="Schleper C."/>
            <person name="Guy L."/>
            <person name="Ettema T.J."/>
        </authorList>
    </citation>
    <scope>NUCLEOTIDE SEQUENCE</scope>
</reference>
<organism evidence="2">
    <name type="scientific">marine sediment metagenome</name>
    <dbReference type="NCBI Taxonomy" id="412755"/>
    <lineage>
        <taxon>unclassified sequences</taxon>
        <taxon>metagenomes</taxon>
        <taxon>ecological metagenomes</taxon>
    </lineage>
</organism>
<comment type="caution">
    <text evidence="2">The sequence shown here is derived from an EMBL/GenBank/DDBJ whole genome shotgun (WGS) entry which is preliminary data.</text>
</comment>